<proteinExistence type="inferred from homology"/>
<evidence type="ECO:0000313" key="6">
    <source>
        <dbReference type="Proteomes" id="UP000279275"/>
    </source>
</evidence>
<dbReference type="PANTHER" id="PTHR46268:SF27">
    <property type="entry name" value="UNIVERSAL STRESS PROTEIN RV2623"/>
    <property type="match status" value="1"/>
</dbReference>
<evidence type="ECO:0000259" key="4">
    <source>
        <dbReference type="Pfam" id="PF00582"/>
    </source>
</evidence>
<evidence type="ECO:0000256" key="3">
    <source>
        <dbReference type="ARBA" id="ARBA00022840"/>
    </source>
</evidence>
<gene>
    <name evidence="5" type="ORF">EBN03_10635</name>
</gene>
<dbReference type="OrthoDB" id="3174546at2"/>
<dbReference type="InterPro" id="IPR006015">
    <property type="entry name" value="Universal_stress_UspA"/>
</dbReference>
<dbReference type="EMBL" id="RFFH01000003">
    <property type="protein sequence ID" value="RMI33557.1"/>
    <property type="molecule type" value="Genomic_DNA"/>
</dbReference>
<name>A0A3M2L7N7_9NOCA</name>
<dbReference type="PRINTS" id="PR01438">
    <property type="entry name" value="UNVRSLSTRESS"/>
</dbReference>
<dbReference type="Proteomes" id="UP000279275">
    <property type="component" value="Unassembled WGS sequence"/>
</dbReference>
<dbReference type="Gene3D" id="3.40.50.620">
    <property type="entry name" value="HUPs"/>
    <property type="match status" value="2"/>
</dbReference>
<dbReference type="Pfam" id="PF00582">
    <property type="entry name" value="Usp"/>
    <property type="match status" value="2"/>
</dbReference>
<evidence type="ECO:0000256" key="2">
    <source>
        <dbReference type="ARBA" id="ARBA00022741"/>
    </source>
</evidence>
<comment type="caution">
    <text evidence="5">The sequence shown here is derived from an EMBL/GenBank/DDBJ whole genome shotgun (WGS) entry which is preliminary data.</text>
</comment>
<sequence>MNKQITEDTRHLVSAPVVVGVDGSVAAWNALTWAAEVAVQRGRELRIVHGLNLEGMREVVGRYDLGDPPVLDEIRTHGAILVERAAEQARAAAPDMRVTTEVSGEHPAKMMVRHSADAYLVVLGGSGNSGMLSHVGSILTAVTSHASGPVVVVRHDPKSAHAAHPGGPVVVGVDGGPLSHATLAAAFEEATERGADLVAVHVANDFDIDLELSDILLGNVPKIEAEESLALAESLAGWQEKYPDVQVVREVYLSDPAGVLRRWSHDAQLLVVGSRGRGGFRSLLLGSTSGSLVQHADCPVMVVHPAAPHSVGS</sequence>
<feature type="domain" description="UspA" evidence="4">
    <location>
        <begin position="168"/>
        <end position="304"/>
    </location>
</feature>
<evidence type="ECO:0000313" key="5">
    <source>
        <dbReference type="EMBL" id="RMI33557.1"/>
    </source>
</evidence>
<protein>
    <submittedName>
        <fullName evidence="5">Universal stress protein</fullName>
    </submittedName>
</protein>
<keyword evidence="2" id="KW-0547">Nucleotide-binding</keyword>
<comment type="similarity">
    <text evidence="1">Belongs to the universal stress protein A family.</text>
</comment>
<organism evidence="5 6">
    <name type="scientific">Nocardia stercoris</name>
    <dbReference type="NCBI Taxonomy" id="2483361"/>
    <lineage>
        <taxon>Bacteria</taxon>
        <taxon>Bacillati</taxon>
        <taxon>Actinomycetota</taxon>
        <taxon>Actinomycetes</taxon>
        <taxon>Mycobacteriales</taxon>
        <taxon>Nocardiaceae</taxon>
        <taxon>Nocardia</taxon>
    </lineage>
</organism>
<evidence type="ECO:0000256" key="1">
    <source>
        <dbReference type="ARBA" id="ARBA00008791"/>
    </source>
</evidence>
<dbReference type="GO" id="GO:0005524">
    <property type="term" value="F:ATP binding"/>
    <property type="evidence" value="ECO:0007669"/>
    <property type="project" value="UniProtKB-KW"/>
</dbReference>
<dbReference type="PANTHER" id="PTHR46268">
    <property type="entry name" value="STRESS RESPONSE PROTEIN NHAX"/>
    <property type="match status" value="1"/>
</dbReference>
<dbReference type="InterPro" id="IPR006016">
    <property type="entry name" value="UspA"/>
</dbReference>
<accession>A0A3M2L7N7</accession>
<keyword evidence="6" id="KW-1185">Reference proteome</keyword>
<dbReference type="InterPro" id="IPR014729">
    <property type="entry name" value="Rossmann-like_a/b/a_fold"/>
</dbReference>
<feature type="domain" description="UspA" evidence="4">
    <location>
        <begin position="17"/>
        <end position="154"/>
    </location>
</feature>
<dbReference type="RefSeq" id="WP_122187756.1">
    <property type="nucleotide sequence ID" value="NZ_RFFH01000003.1"/>
</dbReference>
<reference evidence="5 6" key="1">
    <citation type="submission" date="2018-10" db="EMBL/GenBank/DDBJ databases">
        <title>Isolation from cow dung.</title>
        <authorList>
            <person name="Ling L."/>
        </authorList>
    </citation>
    <scope>NUCLEOTIDE SEQUENCE [LARGE SCALE GENOMIC DNA]</scope>
    <source>
        <strain evidence="5 6">NEAU-LL90</strain>
    </source>
</reference>
<keyword evidence="3" id="KW-0067">ATP-binding</keyword>
<dbReference type="AlphaFoldDB" id="A0A3M2L7N7"/>
<dbReference type="SUPFAM" id="SSF52402">
    <property type="entry name" value="Adenine nucleotide alpha hydrolases-like"/>
    <property type="match status" value="2"/>
</dbReference>